<name>A0ABX2S355_9ACTN</name>
<evidence type="ECO:0000313" key="1">
    <source>
        <dbReference type="EMBL" id="NYH84053.1"/>
    </source>
</evidence>
<protein>
    <submittedName>
        <fullName evidence="1">Uncharacterized protein</fullName>
    </submittedName>
</protein>
<proteinExistence type="predicted"/>
<accession>A0ABX2S355</accession>
<comment type="caution">
    <text evidence="1">The sequence shown here is derived from an EMBL/GenBank/DDBJ whole genome shotgun (WGS) entry which is preliminary data.</text>
</comment>
<gene>
    <name evidence="1" type="ORF">FHR37_002904</name>
</gene>
<dbReference type="Proteomes" id="UP000533017">
    <property type="component" value="Unassembled WGS sequence"/>
</dbReference>
<evidence type="ECO:0000313" key="2">
    <source>
        <dbReference type="Proteomes" id="UP000533017"/>
    </source>
</evidence>
<keyword evidence="2" id="KW-1185">Reference proteome</keyword>
<dbReference type="EMBL" id="JACBZA010000001">
    <property type="protein sequence ID" value="NYH84053.1"/>
    <property type="molecule type" value="Genomic_DNA"/>
</dbReference>
<sequence>MHRELRSQAGALVVTSARIYEGAILRMGAKISLLDASRGARRGASPAAVEAGA</sequence>
<organism evidence="1 2">
    <name type="scientific">Actinopolymorpha cephalotaxi</name>
    <dbReference type="NCBI Taxonomy" id="504797"/>
    <lineage>
        <taxon>Bacteria</taxon>
        <taxon>Bacillati</taxon>
        <taxon>Actinomycetota</taxon>
        <taxon>Actinomycetes</taxon>
        <taxon>Propionibacteriales</taxon>
        <taxon>Actinopolymorphaceae</taxon>
        <taxon>Actinopolymorpha</taxon>
    </lineage>
</organism>
<reference evidence="1 2" key="1">
    <citation type="submission" date="2020-07" db="EMBL/GenBank/DDBJ databases">
        <title>Sequencing the genomes of 1000 actinobacteria strains.</title>
        <authorList>
            <person name="Klenk H.-P."/>
        </authorList>
    </citation>
    <scope>NUCLEOTIDE SEQUENCE [LARGE SCALE GENOMIC DNA]</scope>
    <source>
        <strain evidence="1 2">DSM 45117</strain>
    </source>
</reference>